<comment type="caution">
    <text evidence="1">The sequence shown here is derived from an EMBL/GenBank/DDBJ whole genome shotgun (WGS) entry which is preliminary data.</text>
</comment>
<evidence type="ECO:0000313" key="2">
    <source>
        <dbReference type="Proteomes" id="UP000286598"/>
    </source>
</evidence>
<dbReference type="EMBL" id="QRNO01000002">
    <property type="protein sequence ID" value="RHK53095.1"/>
    <property type="molecule type" value="Genomic_DNA"/>
</dbReference>
<dbReference type="OrthoDB" id="1030233at2"/>
<evidence type="ECO:0000313" key="1">
    <source>
        <dbReference type="EMBL" id="RHK53095.1"/>
    </source>
</evidence>
<accession>A0A3R6IWT9</accession>
<protein>
    <submittedName>
        <fullName evidence="1">Uncharacterized protein</fullName>
    </submittedName>
</protein>
<proteinExistence type="predicted"/>
<gene>
    <name evidence="1" type="ORF">DW060_01145</name>
</gene>
<sequence length="174" mass="19387">MELVEQLKKDGTDKGLCRLWQMKLRKGLGTEALVALYIKGIDFCISEDFPTLDFLRTHFKGVCEPFGVFIDEDMPTLANKADLVLNGACRGMLEYDGYSVSRIYIRHTSEIAVNVSDHAVVTIDIFDRAKLHLSVGGNDASVILNVYGTNTDIDFVDGDKPSNVIVNFNNKTTY</sequence>
<organism evidence="1 2">
    <name type="scientific">Leyella stercorea</name>
    <dbReference type="NCBI Taxonomy" id="363265"/>
    <lineage>
        <taxon>Bacteria</taxon>
        <taxon>Pseudomonadati</taxon>
        <taxon>Bacteroidota</taxon>
        <taxon>Bacteroidia</taxon>
        <taxon>Bacteroidales</taxon>
        <taxon>Prevotellaceae</taxon>
        <taxon>Leyella</taxon>
    </lineage>
</organism>
<dbReference type="AlphaFoldDB" id="A0A3R6IWT9"/>
<dbReference type="Proteomes" id="UP000286598">
    <property type="component" value="Unassembled WGS sequence"/>
</dbReference>
<name>A0A3R6IWT9_9BACT</name>
<reference evidence="1 2" key="1">
    <citation type="submission" date="2018-08" db="EMBL/GenBank/DDBJ databases">
        <title>A genome reference for cultivated species of the human gut microbiota.</title>
        <authorList>
            <person name="Zou Y."/>
            <person name="Xue W."/>
            <person name="Luo G."/>
        </authorList>
    </citation>
    <scope>NUCLEOTIDE SEQUENCE [LARGE SCALE GENOMIC DNA]</scope>
    <source>
        <strain evidence="1 2">AF42-9</strain>
    </source>
</reference>
<keyword evidence="2" id="KW-1185">Reference proteome</keyword>